<dbReference type="Proteomes" id="UP000680714">
    <property type="component" value="Unassembled WGS sequence"/>
</dbReference>
<dbReference type="SUPFAM" id="SSF56349">
    <property type="entry name" value="DNA breaking-rejoining enzymes"/>
    <property type="match status" value="1"/>
</dbReference>
<name>A0ABS5IES5_9PROT</name>
<evidence type="ECO:0000256" key="1">
    <source>
        <dbReference type="ARBA" id="ARBA00023172"/>
    </source>
</evidence>
<sequence length="509" mass="57766">MDISSLKYDPESDYWVADTGERFIKNVFREESPIWILAGSTEWRTRYQNVTHILSWPPQLPEEFSSAARLIVHQRMKKRCPSSLQKYDLLLNSLARIKGKYGPSIDLVELSAITSIELIWAELNASDRITFREFYRNLTDRNLCGATRYVADRITGWKARNDIQTLRAVLQWDPDAGALSTSELEVLRRVLEDPTSDQTAADHFVRVSLRIFLATLRRPSQILQIPADGFREINSAIGSQFFLNIPKVKAQAGESNEWECIPASLAKDIQNYRARPNVQPVCQKSGILLPHIVWGCEEAELSTAYFNSVCKAWFSRQAMTSPRTKRLMAFATTRLRHTGATQLAMQGYSRQLIQDVLQHDSPQSAQAYIDSVGADTLPLFEQMSDRLGSRFSDLKNAWFQGRIIDTNRSAGPPIIVPGAAAPAVVGACGSASSCQHHPLFSCYLCQYFLAFRQANHMKALDFIEHEYQRWRDTEIGASRSKAMKDFERTAAGIQDVMDRIDREMERDKA</sequence>
<proteinExistence type="predicted"/>
<comment type="caution">
    <text evidence="2">The sequence shown here is derived from an EMBL/GenBank/DDBJ whole genome shotgun (WGS) entry which is preliminary data.</text>
</comment>
<evidence type="ECO:0000313" key="2">
    <source>
        <dbReference type="EMBL" id="MBR9972913.1"/>
    </source>
</evidence>
<dbReference type="RefSeq" id="WP_211550148.1">
    <property type="nucleotide sequence ID" value="NZ_JAGTUF010000015.1"/>
</dbReference>
<gene>
    <name evidence="2" type="ORF">KEC16_14410</name>
</gene>
<accession>A0ABS5IES5</accession>
<dbReference type="InterPro" id="IPR013762">
    <property type="entry name" value="Integrase-like_cat_sf"/>
</dbReference>
<dbReference type="InterPro" id="IPR011010">
    <property type="entry name" value="DNA_brk_join_enz"/>
</dbReference>
<keyword evidence="3" id="KW-1185">Reference proteome</keyword>
<organism evidence="2 3">
    <name type="scientific">Magnetospirillum sulfuroxidans</name>
    <dbReference type="NCBI Taxonomy" id="611300"/>
    <lineage>
        <taxon>Bacteria</taxon>
        <taxon>Pseudomonadati</taxon>
        <taxon>Pseudomonadota</taxon>
        <taxon>Alphaproteobacteria</taxon>
        <taxon>Rhodospirillales</taxon>
        <taxon>Rhodospirillaceae</taxon>
        <taxon>Magnetospirillum</taxon>
    </lineage>
</organism>
<dbReference type="Gene3D" id="1.10.443.10">
    <property type="entry name" value="Intergrase catalytic core"/>
    <property type="match status" value="1"/>
</dbReference>
<keyword evidence="1" id="KW-0233">DNA recombination</keyword>
<evidence type="ECO:0000313" key="3">
    <source>
        <dbReference type="Proteomes" id="UP000680714"/>
    </source>
</evidence>
<protein>
    <submittedName>
        <fullName evidence="2">Site-specific integrase</fullName>
    </submittedName>
</protein>
<reference evidence="2 3" key="1">
    <citation type="submission" date="2021-04" db="EMBL/GenBank/DDBJ databases">
        <title>Magnetospirillum sulfuroxidans sp. nov., a facultative chemolithoautotrophic sulfur-oxidizing alphaproteobacterium isolated from freshwater sediment and proposals for Paramagetospirillum gen. nov., and Magnetospirillaceae fam. nov.</title>
        <authorList>
            <person name="Koziaeva V."/>
            <person name="Geelhoed J.S."/>
            <person name="Sorokin D.Y."/>
            <person name="Grouzdev D.S."/>
        </authorList>
    </citation>
    <scope>NUCLEOTIDE SEQUENCE [LARGE SCALE GENOMIC DNA]</scope>
    <source>
        <strain evidence="2 3">J10</strain>
    </source>
</reference>
<dbReference type="EMBL" id="JAGTUF010000015">
    <property type="protein sequence ID" value="MBR9972913.1"/>
    <property type="molecule type" value="Genomic_DNA"/>
</dbReference>